<evidence type="ECO:0000313" key="5">
    <source>
        <dbReference type="Proteomes" id="UP000729402"/>
    </source>
</evidence>
<dbReference type="GO" id="GO:0005198">
    <property type="term" value="F:structural molecule activity"/>
    <property type="evidence" value="ECO:0007669"/>
    <property type="project" value="TreeGrafter"/>
</dbReference>
<name>A0A8J5TDV9_ZIZPA</name>
<keyword evidence="1" id="KW-0813">Transport</keyword>
<dbReference type="InterPro" id="IPR040251">
    <property type="entry name" value="SEC31-like"/>
</dbReference>
<evidence type="ECO:0000313" key="4">
    <source>
        <dbReference type="EMBL" id="KAG8084022.1"/>
    </source>
</evidence>
<protein>
    <submittedName>
        <fullName evidence="4">Uncharacterized protein</fullName>
    </submittedName>
</protein>
<comment type="caution">
    <text evidence="4">The sequence shown here is derived from an EMBL/GenBank/DDBJ whole genome shotgun (WGS) entry which is preliminary data.</text>
</comment>
<keyword evidence="3" id="KW-0677">Repeat</keyword>
<proteinExistence type="predicted"/>
<evidence type="ECO:0000256" key="1">
    <source>
        <dbReference type="ARBA" id="ARBA00022448"/>
    </source>
</evidence>
<dbReference type="GO" id="GO:0070971">
    <property type="term" value="C:endoplasmic reticulum exit site"/>
    <property type="evidence" value="ECO:0007669"/>
    <property type="project" value="TreeGrafter"/>
</dbReference>
<evidence type="ECO:0000256" key="3">
    <source>
        <dbReference type="ARBA" id="ARBA00022737"/>
    </source>
</evidence>
<dbReference type="OrthoDB" id="992562at2759"/>
<evidence type="ECO:0000256" key="2">
    <source>
        <dbReference type="ARBA" id="ARBA00022574"/>
    </source>
</evidence>
<dbReference type="GO" id="GO:0030127">
    <property type="term" value="C:COPII vesicle coat"/>
    <property type="evidence" value="ECO:0007669"/>
    <property type="project" value="TreeGrafter"/>
</dbReference>
<accession>A0A8J5TDV9</accession>
<dbReference type="PANTHER" id="PTHR13923:SF11">
    <property type="entry name" value="SECRETORY 31, ISOFORM D"/>
    <property type="match status" value="1"/>
</dbReference>
<dbReference type="AlphaFoldDB" id="A0A8J5TDV9"/>
<organism evidence="4 5">
    <name type="scientific">Zizania palustris</name>
    <name type="common">Northern wild rice</name>
    <dbReference type="NCBI Taxonomy" id="103762"/>
    <lineage>
        <taxon>Eukaryota</taxon>
        <taxon>Viridiplantae</taxon>
        <taxon>Streptophyta</taxon>
        <taxon>Embryophyta</taxon>
        <taxon>Tracheophyta</taxon>
        <taxon>Spermatophyta</taxon>
        <taxon>Magnoliopsida</taxon>
        <taxon>Liliopsida</taxon>
        <taxon>Poales</taxon>
        <taxon>Poaceae</taxon>
        <taxon>BOP clade</taxon>
        <taxon>Oryzoideae</taxon>
        <taxon>Oryzeae</taxon>
        <taxon>Zizaniinae</taxon>
        <taxon>Zizania</taxon>
    </lineage>
</organism>
<keyword evidence="5" id="KW-1185">Reference proteome</keyword>
<sequence>MACIKSAQRAALTALAPEVPYLAAGTMSGVVDMLLSASANIEIFGLDFQSDSPDLPLLASAPSADRFNHLSWSENWSLASSLRIGLPQGLTKGSFASGILRIPLSQSCFHHSRVVDVFAMPQSGTRVSVEAVDGHDHCLEHISSRDK</sequence>
<dbReference type="GO" id="GO:0007029">
    <property type="term" value="P:endoplasmic reticulum organization"/>
    <property type="evidence" value="ECO:0007669"/>
    <property type="project" value="TreeGrafter"/>
</dbReference>
<dbReference type="PANTHER" id="PTHR13923">
    <property type="entry name" value="SEC31-RELATED PROTEIN"/>
    <property type="match status" value="1"/>
</dbReference>
<dbReference type="Proteomes" id="UP000729402">
    <property type="component" value="Unassembled WGS sequence"/>
</dbReference>
<keyword evidence="2" id="KW-0853">WD repeat</keyword>
<reference evidence="4" key="2">
    <citation type="submission" date="2021-02" db="EMBL/GenBank/DDBJ databases">
        <authorList>
            <person name="Kimball J.A."/>
            <person name="Haas M.W."/>
            <person name="Macchietto M."/>
            <person name="Kono T."/>
            <person name="Duquette J."/>
            <person name="Shao M."/>
        </authorList>
    </citation>
    <scope>NUCLEOTIDE SEQUENCE</scope>
    <source>
        <tissue evidence="4">Fresh leaf tissue</tissue>
    </source>
</reference>
<dbReference type="GO" id="GO:0090110">
    <property type="term" value="P:COPII-coated vesicle cargo loading"/>
    <property type="evidence" value="ECO:0007669"/>
    <property type="project" value="TreeGrafter"/>
</dbReference>
<gene>
    <name evidence="4" type="ORF">GUJ93_ZPchr0010g8195</name>
</gene>
<dbReference type="EMBL" id="JAAALK010000082">
    <property type="protein sequence ID" value="KAG8084022.1"/>
    <property type="molecule type" value="Genomic_DNA"/>
</dbReference>
<reference evidence="4" key="1">
    <citation type="journal article" date="2021" name="bioRxiv">
        <title>Whole Genome Assembly and Annotation of Northern Wild Rice, Zizania palustris L., Supports a Whole Genome Duplication in the Zizania Genus.</title>
        <authorList>
            <person name="Haas M."/>
            <person name="Kono T."/>
            <person name="Macchietto M."/>
            <person name="Millas R."/>
            <person name="McGilp L."/>
            <person name="Shao M."/>
            <person name="Duquette J."/>
            <person name="Hirsch C.N."/>
            <person name="Kimball J."/>
        </authorList>
    </citation>
    <scope>NUCLEOTIDE SEQUENCE</scope>
    <source>
        <tissue evidence="4">Fresh leaf tissue</tissue>
    </source>
</reference>